<dbReference type="PROSITE" id="PS51450">
    <property type="entry name" value="LRR"/>
    <property type="match status" value="1"/>
</dbReference>
<feature type="chain" id="PRO_5041255452" description="Protein kinase domain-containing protein" evidence="14">
    <location>
        <begin position="25"/>
        <end position="667"/>
    </location>
</feature>
<dbReference type="InterPro" id="IPR050994">
    <property type="entry name" value="At_inactive_RLKs"/>
</dbReference>
<accession>A0AA38WGH0</accession>
<dbReference type="PROSITE" id="PS50011">
    <property type="entry name" value="PROTEIN_KINASE_DOM"/>
    <property type="match status" value="1"/>
</dbReference>
<feature type="region of interest" description="Disordered" evidence="12">
    <location>
        <begin position="640"/>
        <end position="667"/>
    </location>
</feature>
<dbReference type="Pfam" id="PF08263">
    <property type="entry name" value="LRRNT_2"/>
    <property type="match status" value="1"/>
</dbReference>
<dbReference type="FunFam" id="3.30.200.20:FF:000307">
    <property type="entry name" value="pollen receptor-like kinase 1"/>
    <property type="match status" value="1"/>
</dbReference>
<dbReference type="Gene3D" id="1.10.510.10">
    <property type="entry name" value="Transferase(Phosphotransferase) domain 1"/>
    <property type="match status" value="1"/>
</dbReference>
<evidence type="ECO:0000256" key="10">
    <source>
        <dbReference type="ARBA" id="ARBA00023136"/>
    </source>
</evidence>
<dbReference type="FunFam" id="1.10.510.10:FF:000095">
    <property type="entry name" value="protein STRUBBELIG-RECEPTOR FAMILY 8"/>
    <property type="match status" value="1"/>
</dbReference>
<dbReference type="EMBL" id="JARYMX010000005">
    <property type="protein sequence ID" value="KAJ9547536.1"/>
    <property type="molecule type" value="Genomic_DNA"/>
</dbReference>
<reference evidence="16" key="1">
    <citation type="submission" date="2023-03" db="EMBL/GenBank/DDBJ databases">
        <title>Chromosome-scale reference genome and RAD-based genetic map of yellow starthistle (Centaurea solstitialis) reveal putative structural variation and QTLs associated with invader traits.</title>
        <authorList>
            <person name="Reatini B."/>
            <person name="Cang F.A."/>
            <person name="Jiang Q."/>
            <person name="Mckibben M.T.W."/>
            <person name="Barker M.S."/>
            <person name="Rieseberg L.H."/>
            <person name="Dlugosch K.M."/>
        </authorList>
    </citation>
    <scope>NUCLEOTIDE SEQUENCE</scope>
    <source>
        <strain evidence="16">CAN-66</strain>
        <tissue evidence="16">Leaf</tissue>
    </source>
</reference>
<proteinExistence type="predicted"/>
<dbReference type="PANTHER" id="PTHR48010">
    <property type="entry name" value="OS05G0588300 PROTEIN"/>
    <property type="match status" value="1"/>
</dbReference>
<evidence type="ECO:0000256" key="14">
    <source>
        <dbReference type="SAM" id="SignalP"/>
    </source>
</evidence>
<dbReference type="SUPFAM" id="SSF52058">
    <property type="entry name" value="L domain-like"/>
    <property type="match status" value="1"/>
</dbReference>
<dbReference type="PROSITE" id="PS00107">
    <property type="entry name" value="PROTEIN_KINASE_ATP"/>
    <property type="match status" value="1"/>
</dbReference>
<dbReference type="Pfam" id="PF00069">
    <property type="entry name" value="Pkinase"/>
    <property type="match status" value="1"/>
</dbReference>
<evidence type="ECO:0000256" key="2">
    <source>
        <dbReference type="ARBA" id="ARBA00022553"/>
    </source>
</evidence>
<keyword evidence="9 13" id="KW-1133">Transmembrane helix</keyword>
<dbReference type="Gene3D" id="3.30.200.20">
    <property type="entry name" value="Phosphorylase Kinase, domain 1"/>
    <property type="match status" value="1"/>
</dbReference>
<keyword evidence="10 13" id="KW-0472">Membrane</keyword>
<dbReference type="InterPro" id="IPR001611">
    <property type="entry name" value="Leu-rich_rpt"/>
</dbReference>
<name>A0AA38WGH0_9ASTR</name>
<evidence type="ECO:0000256" key="4">
    <source>
        <dbReference type="ARBA" id="ARBA00022692"/>
    </source>
</evidence>
<keyword evidence="2" id="KW-0597">Phosphoprotein</keyword>
<keyword evidence="8 11" id="KW-0067">ATP-binding</keyword>
<evidence type="ECO:0000259" key="15">
    <source>
        <dbReference type="PROSITE" id="PS50011"/>
    </source>
</evidence>
<dbReference type="Gene3D" id="3.80.10.10">
    <property type="entry name" value="Ribonuclease Inhibitor"/>
    <property type="match status" value="2"/>
</dbReference>
<gene>
    <name evidence="16" type="ORF">OSB04_020079</name>
</gene>
<evidence type="ECO:0000256" key="6">
    <source>
        <dbReference type="ARBA" id="ARBA00022737"/>
    </source>
</evidence>
<evidence type="ECO:0000256" key="11">
    <source>
        <dbReference type="PROSITE-ProRule" id="PRU10141"/>
    </source>
</evidence>
<feature type="binding site" evidence="11">
    <location>
        <position position="407"/>
    </location>
    <ligand>
        <name>ATP</name>
        <dbReference type="ChEBI" id="CHEBI:30616"/>
    </ligand>
</feature>
<dbReference type="Proteomes" id="UP001172457">
    <property type="component" value="Chromosome 5"/>
</dbReference>
<evidence type="ECO:0000256" key="9">
    <source>
        <dbReference type="ARBA" id="ARBA00022989"/>
    </source>
</evidence>
<dbReference type="GO" id="GO:0016020">
    <property type="term" value="C:membrane"/>
    <property type="evidence" value="ECO:0007669"/>
    <property type="project" value="UniProtKB-SubCell"/>
</dbReference>
<dbReference type="InterPro" id="IPR032675">
    <property type="entry name" value="LRR_dom_sf"/>
</dbReference>
<evidence type="ECO:0000256" key="7">
    <source>
        <dbReference type="ARBA" id="ARBA00022741"/>
    </source>
</evidence>
<feature type="domain" description="Protein kinase" evidence="15">
    <location>
        <begin position="370"/>
        <end position="641"/>
    </location>
</feature>
<dbReference type="AlphaFoldDB" id="A0AA38WGH0"/>
<feature type="compositionally biased region" description="Pro residues" evidence="12">
    <location>
        <begin position="260"/>
        <end position="276"/>
    </location>
</feature>
<dbReference type="InterPro" id="IPR011009">
    <property type="entry name" value="Kinase-like_dom_sf"/>
</dbReference>
<feature type="signal peptide" evidence="14">
    <location>
        <begin position="1"/>
        <end position="24"/>
    </location>
</feature>
<dbReference type="GO" id="GO:0005524">
    <property type="term" value="F:ATP binding"/>
    <property type="evidence" value="ECO:0007669"/>
    <property type="project" value="UniProtKB-UniRule"/>
</dbReference>
<evidence type="ECO:0000256" key="13">
    <source>
        <dbReference type="SAM" id="Phobius"/>
    </source>
</evidence>
<keyword evidence="17" id="KW-1185">Reference proteome</keyword>
<comment type="caution">
    <text evidence="16">The sequence shown here is derived from an EMBL/GenBank/DDBJ whole genome shotgun (WGS) entry which is preliminary data.</text>
</comment>
<feature type="region of interest" description="Disordered" evidence="12">
    <location>
        <begin position="229"/>
        <end position="281"/>
    </location>
</feature>
<keyword evidence="3" id="KW-0433">Leucine-rich repeat</keyword>
<evidence type="ECO:0000256" key="12">
    <source>
        <dbReference type="SAM" id="MobiDB-lite"/>
    </source>
</evidence>
<protein>
    <recommendedName>
        <fullName evidence="15">Protein kinase domain-containing protein</fullName>
    </recommendedName>
</protein>
<dbReference type="GO" id="GO:0004672">
    <property type="term" value="F:protein kinase activity"/>
    <property type="evidence" value="ECO:0007669"/>
    <property type="project" value="InterPro"/>
</dbReference>
<evidence type="ECO:0000256" key="5">
    <source>
        <dbReference type="ARBA" id="ARBA00022729"/>
    </source>
</evidence>
<dbReference type="FunFam" id="3.80.10.10:FF:000234">
    <property type="entry name" value="Probable inactive receptor kinase RLK902"/>
    <property type="match status" value="1"/>
</dbReference>
<feature type="compositionally biased region" description="Pro residues" evidence="12">
    <location>
        <begin position="231"/>
        <end position="251"/>
    </location>
</feature>
<dbReference type="Pfam" id="PF00560">
    <property type="entry name" value="LRR_1"/>
    <property type="match status" value="2"/>
</dbReference>
<dbReference type="InterPro" id="IPR017441">
    <property type="entry name" value="Protein_kinase_ATP_BS"/>
</dbReference>
<comment type="subcellular location">
    <subcellularLocation>
        <location evidence="1">Membrane</location>
    </subcellularLocation>
</comment>
<dbReference type="InterPro" id="IPR000719">
    <property type="entry name" value="Prot_kinase_dom"/>
</dbReference>
<feature type="transmembrane region" description="Helical" evidence="13">
    <location>
        <begin position="287"/>
        <end position="311"/>
    </location>
</feature>
<keyword evidence="4 13" id="KW-0812">Transmembrane</keyword>
<keyword evidence="5 14" id="KW-0732">Signal</keyword>
<dbReference type="SUPFAM" id="SSF56112">
    <property type="entry name" value="Protein kinase-like (PK-like)"/>
    <property type="match status" value="1"/>
</dbReference>
<evidence type="ECO:0000256" key="8">
    <source>
        <dbReference type="ARBA" id="ARBA00022840"/>
    </source>
</evidence>
<keyword evidence="6" id="KW-0677">Repeat</keyword>
<evidence type="ECO:0000313" key="17">
    <source>
        <dbReference type="Proteomes" id="UP001172457"/>
    </source>
</evidence>
<feature type="compositionally biased region" description="Basic and acidic residues" evidence="12">
    <location>
        <begin position="640"/>
        <end position="655"/>
    </location>
</feature>
<dbReference type="PANTHER" id="PTHR48010:SF64">
    <property type="entry name" value="PROTEIN KINASE DOMAIN-CONTAINING PROTEIN"/>
    <property type="match status" value="1"/>
</dbReference>
<dbReference type="InterPro" id="IPR013210">
    <property type="entry name" value="LRR_N_plant-typ"/>
</dbReference>
<sequence length="667" mass="72393">MKLHVAEIQSLLFFLLLVLPLTIADLNSDKIALLNFAAAVPQGRKLNWRNKTSVCTSWAGVSCNGRRVTTLRLPGIGLYGAIPANTLGNLDALTILSLHSNFLNGSLPLDILSLPSLTNIYLNKNDFSGEIPSALSSQLVTLDLSSNSFTGNIPTSIQNLTNLNTLNLQRNSLTGSIPNLQLSGLNRFNVSNNRLNGSIPTFLNKFPASSFGGNSGLCGPPLNNKCLLSPSPSPSPAPTPAISKTPPPSFSPSPSTNLVLPPPQTRVPPAQRPPIQPKEDKKLSKGAVVAISVVSSSMLLLMLLTLLVWCAKKKEGGGSRNKGKAVAFGLGGIEQPNKEEFSSGLQESGRNKLVFFDGSAHKFDLEDLLRASAEVLGKGGYGTTYKAVLGEGTMVVVKRLKEVVVGKRGFEQQMESIGSVAKHPNVVPLLAYYYSKDEKLLIYDCAASTSLSYLLHGNRGSGRTLDWETRLRVGLETAKGIAHIHSGKLTHGNIKASNVLLNQDNHGRITDFGLTPLMGIPTLPPRTLGYHAPEIIETKKATQKSDVYSFGVLLLEMLTGKAPVQSAAAGQDEVMDLPRWAQSVVREEWTAEVFDVELIKYQNVEEEMVQMLQIAMACVEKSSERRPKMDQVVRMIEDIRMLDNESRKSSDDNHRRSQSRSQASQTP</sequence>
<evidence type="ECO:0000256" key="1">
    <source>
        <dbReference type="ARBA" id="ARBA00004370"/>
    </source>
</evidence>
<keyword evidence="7 11" id="KW-0547">Nucleotide-binding</keyword>
<evidence type="ECO:0000313" key="16">
    <source>
        <dbReference type="EMBL" id="KAJ9547536.1"/>
    </source>
</evidence>
<organism evidence="16 17">
    <name type="scientific">Centaurea solstitialis</name>
    <name type="common">yellow star-thistle</name>
    <dbReference type="NCBI Taxonomy" id="347529"/>
    <lineage>
        <taxon>Eukaryota</taxon>
        <taxon>Viridiplantae</taxon>
        <taxon>Streptophyta</taxon>
        <taxon>Embryophyta</taxon>
        <taxon>Tracheophyta</taxon>
        <taxon>Spermatophyta</taxon>
        <taxon>Magnoliopsida</taxon>
        <taxon>eudicotyledons</taxon>
        <taxon>Gunneridae</taxon>
        <taxon>Pentapetalae</taxon>
        <taxon>asterids</taxon>
        <taxon>campanulids</taxon>
        <taxon>Asterales</taxon>
        <taxon>Asteraceae</taxon>
        <taxon>Carduoideae</taxon>
        <taxon>Cardueae</taxon>
        <taxon>Centaureinae</taxon>
        <taxon>Centaurea</taxon>
    </lineage>
</organism>
<evidence type="ECO:0000256" key="3">
    <source>
        <dbReference type="ARBA" id="ARBA00022614"/>
    </source>
</evidence>